<dbReference type="Pfam" id="PF20381">
    <property type="entry name" value="Rv1476"/>
    <property type="match status" value="1"/>
</dbReference>
<organism evidence="2 3">
    <name type="scientific">Corynebacterium resistens (strain DSM 45100 / JCM 12819 / GTC 2026 / SICGH 158)</name>
    <dbReference type="NCBI Taxonomy" id="662755"/>
    <lineage>
        <taxon>Bacteria</taxon>
        <taxon>Bacillati</taxon>
        <taxon>Actinomycetota</taxon>
        <taxon>Actinomycetes</taxon>
        <taxon>Mycobacteriales</taxon>
        <taxon>Corynebacteriaceae</taxon>
        <taxon>Corynebacterium</taxon>
    </lineage>
</organism>
<sequence length="167" mass="17535">MIPSNVDIDSIVASLSDAAIYVDPKFPRANKISQRELEGIIDNAEHGEAKEKFGKLKVVLIEQSLSGTGMRDVAQRIKDESNANTVIVRSPSGTAAVADGFSRYNLESNSHLASKGGAATGLQTYIQALDHHRAPEATVNIGGLIALVLSVAVAALAVRTLTSIGQA</sequence>
<keyword evidence="3" id="KW-1185">Reference proteome</keyword>
<dbReference type="RefSeq" id="WP_013888421.1">
    <property type="nucleotide sequence ID" value="NC_015673.1"/>
</dbReference>
<name>F8E2J3_CORRG</name>
<evidence type="ECO:0000313" key="2">
    <source>
        <dbReference type="EMBL" id="AEI09406.1"/>
    </source>
</evidence>
<protein>
    <submittedName>
        <fullName evidence="2">Uncharacterized protein</fullName>
    </submittedName>
</protein>
<dbReference type="STRING" id="662755.CRES_1050"/>
<dbReference type="eggNOG" id="ENOG5031KB0">
    <property type="taxonomic scope" value="Bacteria"/>
</dbReference>
<dbReference type="AlphaFoldDB" id="F8E2J3"/>
<evidence type="ECO:0000256" key="1">
    <source>
        <dbReference type="SAM" id="Phobius"/>
    </source>
</evidence>
<dbReference type="HOGENOM" id="CLU_112366_1_0_11"/>
<dbReference type="KEGG" id="crd:CRES_1050"/>
<dbReference type="Proteomes" id="UP000000492">
    <property type="component" value="Chromosome"/>
</dbReference>
<dbReference type="InterPro" id="IPR046498">
    <property type="entry name" value="Rv1476-like"/>
</dbReference>
<gene>
    <name evidence="2" type="ordered locus">CRES_1050</name>
</gene>
<feature type="transmembrane region" description="Helical" evidence="1">
    <location>
        <begin position="141"/>
        <end position="161"/>
    </location>
</feature>
<evidence type="ECO:0000313" key="3">
    <source>
        <dbReference type="Proteomes" id="UP000000492"/>
    </source>
</evidence>
<dbReference type="OrthoDB" id="4406842at2"/>
<accession>F8E2J3</accession>
<dbReference type="EMBL" id="CP002857">
    <property type="protein sequence ID" value="AEI09406.1"/>
    <property type="molecule type" value="Genomic_DNA"/>
</dbReference>
<proteinExistence type="predicted"/>
<keyword evidence="1" id="KW-1133">Transmembrane helix</keyword>
<keyword evidence="1" id="KW-0472">Membrane</keyword>
<reference evidence="2 3" key="1">
    <citation type="journal article" date="2012" name="BMC Genomics">
        <title>Complete genome sequence, lifestyle, and multi-drug resistance of the human pathogen Corynebacterium resistens DSM 45100 isolated from blood samples of a leukemia patient.</title>
        <authorList>
            <person name="Schroder J."/>
            <person name="Maus I."/>
            <person name="Meyer K."/>
            <person name="Wordemann S."/>
            <person name="Blom J."/>
            <person name="Jaenicke S."/>
            <person name="Schneider J."/>
            <person name="Trost E."/>
            <person name="Tauch A."/>
        </authorList>
    </citation>
    <scope>NUCLEOTIDE SEQUENCE [LARGE SCALE GENOMIC DNA]</scope>
    <source>
        <strain evidence="3">DSM 45100 / JCM 12819 / CCUG 50093 / GTC 2026 / SICGH 158</strain>
    </source>
</reference>
<keyword evidence="1" id="KW-0812">Transmembrane</keyword>